<dbReference type="RefSeq" id="WP_184269920.1">
    <property type="nucleotide sequence ID" value="NZ_JACHKY010000003.1"/>
</dbReference>
<protein>
    <recommendedName>
        <fullName evidence="3">Nucleotidyltransferase family protein</fullName>
    </recommendedName>
</protein>
<dbReference type="PANTHER" id="PTHR39166:SF1">
    <property type="entry name" value="BLL1166 PROTEIN"/>
    <property type="match status" value="1"/>
</dbReference>
<dbReference type="EMBL" id="JACHKY010000003">
    <property type="protein sequence ID" value="MBB4798457.1"/>
    <property type="molecule type" value="Genomic_DNA"/>
</dbReference>
<comment type="caution">
    <text evidence="1">The sequence shown here is derived from an EMBL/GenBank/DDBJ whole genome shotgun (WGS) entry which is preliminary data.</text>
</comment>
<proteinExistence type="predicted"/>
<dbReference type="Proteomes" id="UP000539957">
    <property type="component" value="Unassembled WGS sequence"/>
</dbReference>
<dbReference type="InterPro" id="IPR009267">
    <property type="entry name" value="NTP_transf_6"/>
</dbReference>
<evidence type="ECO:0008006" key="3">
    <source>
        <dbReference type="Google" id="ProtNLM"/>
    </source>
</evidence>
<evidence type="ECO:0000313" key="1">
    <source>
        <dbReference type="EMBL" id="MBB4798457.1"/>
    </source>
</evidence>
<organism evidence="1 2">
    <name type="scientific">Brevundimonas bullata</name>
    <dbReference type="NCBI Taxonomy" id="13160"/>
    <lineage>
        <taxon>Bacteria</taxon>
        <taxon>Pseudomonadati</taxon>
        <taxon>Pseudomonadota</taxon>
        <taxon>Alphaproteobacteria</taxon>
        <taxon>Caulobacterales</taxon>
        <taxon>Caulobacteraceae</taxon>
        <taxon>Brevundimonas</taxon>
    </lineage>
</organism>
<dbReference type="Pfam" id="PF06042">
    <property type="entry name" value="NTP_transf_6"/>
    <property type="match status" value="1"/>
</dbReference>
<sequence>MTLETRLIEIVRADPGLMHVLRVMRDLDLPDWRLFSGAVYQAVWNAQTGRATGYGVKDYDIGYFDPDTSWDAEDVVIKRVAAAFDEPVREQVEVRNQARVHIWFEGKFGEPYEALTCTDDAPARFVAPAFAVGVRLEKDDTISVVAPFGLEDVFDLTIRPNPERGLAKGWDRVIANARGRWPEVRVVEPG</sequence>
<reference evidence="1 2" key="1">
    <citation type="submission" date="2020-08" db="EMBL/GenBank/DDBJ databases">
        <title>Functional genomics of gut bacteria from endangered species of beetles.</title>
        <authorList>
            <person name="Carlos-Shanley C."/>
        </authorList>
    </citation>
    <scope>NUCLEOTIDE SEQUENCE [LARGE SCALE GENOMIC DNA]</scope>
    <source>
        <strain evidence="1 2">S00123</strain>
    </source>
</reference>
<keyword evidence="2" id="KW-1185">Reference proteome</keyword>
<evidence type="ECO:0000313" key="2">
    <source>
        <dbReference type="Proteomes" id="UP000539957"/>
    </source>
</evidence>
<dbReference type="PANTHER" id="PTHR39166">
    <property type="entry name" value="BLL1166 PROTEIN"/>
    <property type="match status" value="1"/>
</dbReference>
<accession>A0A7W7IQ61</accession>
<name>A0A7W7IQ61_9CAUL</name>
<gene>
    <name evidence="1" type="ORF">HNP32_002201</name>
</gene>
<dbReference type="AlphaFoldDB" id="A0A7W7IQ61"/>